<dbReference type="InterPro" id="IPR011711">
    <property type="entry name" value="GntR_C"/>
</dbReference>
<dbReference type="RefSeq" id="WP_168488738.1">
    <property type="nucleotide sequence ID" value="NZ_JAAZSQ010000024.1"/>
</dbReference>
<dbReference type="InterPro" id="IPR036388">
    <property type="entry name" value="WH-like_DNA-bd_sf"/>
</dbReference>
<dbReference type="InterPro" id="IPR000524">
    <property type="entry name" value="Tscrpt_reg_HTH_GntR"/>
</dbReference>
<keyword evidence="1" id="KW-0805">Transcription regulation</keyword>
<organism evidence="6 7">
    <name type="scientific">Arthrobacter mobilis</name>
    <dbReference type="NCBI Taxonomy" id="2724944"/>
    <lineage>
        <taxon>Bacteria</taxon>
        <taxon>Bacillati</taxon>
        <taxon>Actinomycetota</taxon>
        <taxon>Actinomycetes</taxon>
        <taxon>Micrococcales</taxon>
        <taxon>Micrococcaceae</taxon>
        <taxon>Arthrobacter</taxon>
    </lineage>
</organism>
<gene>
    <name evidence="6" type="ORF">HGG74_18395</name>
</gene>
<dbReference type="SMART" id="SM00345">
    <property type="entry name" value="HTH_GNTR"/>
    <property type="match status" value="1"/>
</dbReference>
<dbReference type="PANTHER" id="PTHR43537">
    <property type="entry name" value="TRANSCRIPTIONAL REGULATOR, GNTR FAMILY"/>
    <property type="match status" value="1"/>
</dbReference>
<dbReference type="Pfam" id="PF07729">
    <property type="entry name" value="FCD"/>
    <property type="match status" value="1"/>
</dbReference>
<accession>A0A7X6K7B6</accession>
<dbReference type="GO" id="GO:0003677">
    <property type="term" value="F:DNA binding"/>
    <property type="evidence" value="ECO:0007669"/>
    <property type="project" value="UniProtKB-KW"/>
</dbReference>
<dbReference type="Proteomes" id="UP000544090">
    <property type="component" value="Unassembled WGS sequence"/>
</dbReference>
<evidence type="ECO:0000256" key="2">
    <source>
        <dbReference type="ARBA" id="ARBA00023125"/>
    </source>
</evidence>
<protein>
    <submittedName>
        <fullName evidence="6">GntR family transcriptional regulator</fullName>
    </submittedName>
</protein>
<dbReference type="PANTHER" id="PTHR43537:SF5">
    <property type="entry name" value="UXU OPERON TRANSCRIPTIONAL REGULATOR"/>
    <property type="match status" value="1"/>
</dbReference>
<feature type="compositionally biased region" description="Polar residues" evidence="4">
    <location>
        <begin position="207"/>
        <end position="223"/>
    </location>
</feature>
<dbReference type="AlphaFoldDB" id="A0A7X6K7B6"/>
<dbReference type="Gene3D" id="1.20.120.530">
    <property type="entry name" value="GntR ligand-binding domain-like"/>
    <property type="match status" value="1"/>
</dbReference>
<evidence type="ECO:0000256" key="4">
    <source>
        <dbReference type="SAM" id="MobiDB-lite"/>
    </source>
</evidence>
<dbReference type="InterPro" id="IPR036390">
    <property type="entry name" value="WH_DNA-bd_sf"/>
</dbReference>
<dbReference type="PRINTS" id="PR00035">
    <property type="entry name" value="HTHGNTR"/>
</dbReference>
<proteinExistence type="predicted"/>
<comment type="caution">
    <text evidence="6">The sequence shown here is derived from an EMBL/GenBank/DDBJ whole genome shotgun (WGS) entry which is preliminary data.</text>
</comment>
<dbReference type="Gene3D" id="1.10.10.10">
    <property type="entry name" value="Winged helix-like DNA-binding domain superfamily/Winged helix DNA-binding domain"/>
    <property type="match status" value="1"/>
</dbReference>
<evidence type="ECO:0000256" key="1">
    <source>
        <dbReference type="ARBA" id="ARBA00023015"/>
    </source>
</evidence>
<reference evidence="6 7" key="1">
    <citation type="submission" date="2020-04" db="EMBL/GenBank/DDBJ databases">
        <title>Arthrobacter sp. nov.</title>
        <authorList>
            <person name="Liu S."/>
        </authorList>
    </citation>
    <scope>NUCLEOTIDE SEQUENCE [LARGE SCALE GENOMIC DNA]</scope>
    <source>
        <strain evidence="6 7">E918</strain>
    </source>
</reference>
<dbReference type="Pfam" id="PF00392">
    <property type="entry name" value="GntR"/>
    <property type="match status" value="1"/>
</dbReference>
<dbReference type="SUPFAM" id="SSF46785">
    <property type="entry name" value="Winged helix' DNA-binding domain"/>
    <property type="match status" value="1"/>
</dbReference>
<evidence type="ECO:0000259" key="5">
    <source>
        <dbReference type="PROSITE" id="PS50949"/>
    </source>
</evidence>
<dbReference type="SMART" id="SM00895">
    <property type="entry name" value="FCD"/>
    <property type="match status" value="1"/>
</dbReference>
<keyword evidence="3" id="KW-0804">Transcription</keyword>
<evidence type="ECO:0000313" key="6">
    <source>
        <dbReference type="EMBL" id="NKX56459.1"/>
    </source>
</evidence>
<keyword evidence="7" id="KW-1185">Reference proteome</keyword>
<dbReference type="SUPFAM" id="SSF48008">
    <property type="entry name" value="GntR ligand-binding domain-like"/>
    <property type="match status" value="1"/>
</dbReference>
<dbReference type="GO" id="GO:0003700">
    <property type="term" value="F:DNA-binding transcription factor activity"/>
    <property type="evidence" value="ECO:0007669"/>
    <property type="project" value="InterPro"/>
</dbReference>
<dbReference type="CDD" id="cd07377">
    <property type="entry name" value="WHTH_GntR"/>
    <property type="match status" value="1"/>
</dbReference>
<sequence>MPTTAQETQPGRPLREEVRDALRNRIFEGHYAPGTRLIERDLANEFNVSRLPVREALRMLRQEGLVTERATRGSVVAALSEKDVRDLFDVRESLEVLACRLAAERATPADLRRLAGLLDEASAALARGALREAQRANSEFHDTVGQIADNDFLRSALEPLQGRMHWLFRHATDLPELIQEHRELFEAIASGDPDRAAARSAQHISKYRSQFPATGTAPSQGTP</sequence>
<feature type="domain" description="HTH gntR-type" evidence="5">
    <location>
        <begin position="12"/>
        <end position="79"/>
    </location>
</feature>
<keyword evidence="2" id="KW-0238">DNA-binding</keyword>
<dbReference type="EMBL" id="JAAZSQ010000024">
    <property type="protein sequence ID" value="NKX56459.1"/>
    <property type="molecule type" value="Genomic_DNA"/>
</dbReference>
<dbReference type="InterPro" id="IPR008920">
    <property type="entry name" value="TF_FadR/GntR_C"/>
</dbReference>
<dbReference type="PROSITE" id="PS50949">
    <property type="entry name" value="HTH_GNTR"/>
    <property type="match status" value="1"/>
</dbReference>
<name>A0A7X6K7B6_9MICC</name>
<evidence type="ECO:0000256" key="3">
    <source>
        <dbReference type="ARBA" id="ARBA00023163"/>
    </source>
</evidence>
<feature type="region of interest" description="Disordered" evidence="4">
    <location>
        <begin position="195"/>
        <end position="223"/>
    </location>
</feature>
<evidence type="ECO:0000313" key="7">
    <source>
        <dbReference type="Proteomes" id="UP000544090"/>
    </source>
</evidence>